<dbReference type="Pfam" id="PF21365">
    <property type="entry name" value="Glyco_hydro_31_3rd"/>
    <property type="match status" value="1"/>
</dbReference>
<evidence type="ECO:0000259" key="4">
    <source>
        <dbReference type="Pfam" id="PF01055"/>
    </source>
</evidence>
<dbReference type="EMBL" id="CP064795">
    <property type="protein sequence ID" value="QPG06816.1"/>
    <property type="molecule type" value="Genomic_DNA"/>
</dbReference>
<dbReference type="KEGG" id="smaa:IT774_06715"/>
<dbReference type="InterPro" id="IPR025887">
    <property type="entry name" value="Glyco_hydro_31_N_dom"/>
</dbReference>
<dbReference type="InterPro" id="IPR048395">
    <property type="entry name" value="Glyco_hydro_31_C"/>
</dbReference>
<evidence type="ECO:0000313" key="8">
    <source>
        <dbReference type="EMBL" id="QPG06816.1"/>
    </source>
</evidence>
<keyword evidence="9" id="KW-1185">Reference proteome</keyword>
<dbReference type="Pfam" id="PF01055">
    <property type="entry name" value="Glyco_hydro_31_2nd"/>
    <property type="match status" value="1"/>
</dbReference>
<evidence type="ECO:0000259" key="7">
    <source>
        <dbReference type="Pfam" id="PF21365"/>
    </source>
</evidence>
<dbReference type="Gene3D" id="2.60.40.1760">
    <property type="entry name" value="glycosyl hydrolase (family 31)"/>
    <property type="match status" value="1"/>
</dbReference>
<protein>
    <submittedName>
        <fullName evidence="8">DUF5110 domain-containing protein</fullName>
    </submittedName>
</protein>
<evidence type="ECO:0000256" key="3">
    <source>
        <dbReference type="SAM" id="SignalP"/>
    </source>
</evidence>
<dbReference type="PANTHER" id="PTHR43863:SF2">
    <property type="entry name" value="MALTASE-GLUCOAMYLASE"/>
    <property type="match status" value="1"/>
</dbReference>
<dbReference type="CDD" id="cd14752">
    <property type="entry name" value="GH31_N"/>
    <property type="match status" value="1"/>
</dbReference>
<dbReference type="InterPro" id="IPR013780">
    <property type="entry name" value="Glyco_hydro_b"/>
</dbReference>
<keyword evidence="2" id="KW-0378">Hydrolase</keyword>
<dbReference type="InterPro" id="IPR000322">
    <property type="entry name" value="Glyco_hydro_31_TIM"/>
</dbReference>
<dbReference type="Gene3D" id="2.60.40.1180">
    <property type="entry name" value="Golgi alpha-mannosidase II"/>
    <property type="match status" value="2"/>
</dbReference>
<dbReference type="Gene3D" id="3.20.20.80">
    <property type="entry name" value="Glycosidases"/>
    <property type="match status" value="1"/>
</dbReference>
<organism evidence="8 9">
    <name type="scientific">Salinimonas marina</name>
    <dbReference type="NCBI Taxonomy" id="2785918"/>
    <lineage>
        <taxon>Bacteria</taxon>
        <taxon>Pseudomonadati</taxon>
        <taxon>Pseudomonadota</taxon>
        <taxon>Gammaproteobacteria</taxon>
        <taxon>Alteromonadales</taxon>
        <taxon>Alteromonadaceae</taxon>
        <taxon>Alteromonas/Salinimonas group</taxon>
        <taxon>Salinimonas</taxon>
    </lineage>
</organism>
<evidence type="ECO:0000313" key="9">
    <source>
        <dbReference type="Proteomes" id="UP000595095"/>
    </source>
</evidence>
<dbReference type="Proteomes" id="UP000595095">
    <property type="component" value="Chromosome"/>
</dbReference>
<reference evidence="8 9" key="1">
    <citation type="submission" date="2020-11" db="EMBL/GenBank/DDBJ databases">
        <title>Complete genome sequence for Salinimonas sp. strain G2-b.</title>
        <authorList>
            <person name="Park S.-J."/>
        </authorList>
    </citation>
    <scope>NUCLEOTIDE SEQUENCE [LARGE SCALE GENOMIC DNA]</scope>
    <source>
        <strain evidence="8 9">G2-b</strain>
    </source>
</reference>
<dbReference type="GO" id="GO:0030246">
    <property type="term" value="F:carbohydrate binding"/>
    <property type="evidence" value="ECO:0007669"/>
    <property type="project" value="InterPro"/>
</dbReference>
<dbReference type="Pfam" id="PF17137">
    <property type="entry name" value="DUF5110"/>
    <property type="match status" value="1"/>
</dbReference>
<evidence type="ECO:0000256" key="1">
    <source>
        <dbReference type="ARBA" id="ARBA00007806"/>
    </source>
</evidence>
<accession>A0A7S9HE08</accession>
<comment type="similarity">
    <text evidence="1 2">Belongs to the glycosyl hydrolase 31 family.</text>
</comment>
<evidence type="ECO:0000256" key="2">
    <source>
        <dbReference type="RuleBase" id="RU361185"/>
    </source>
</evidence>
<feature type="domain" description="DUF5110" evidence="6">
    <location>
        <begin position="692"/>
        <end position="762"/>
    </location>
</feature>
<dbReference type="AlphaFoldDB" id="A0A7S9HE08"/>
<evidence type="ECO:0000259" key="6">
    <source>
        <dbReference type="Pfam" id="PF17137"/>
    </source>
</evidence>
<dbReference type="InterPro" id="IPR051816">
    <property type="entry name" value="Glycosyl_Hydrolase_31"/>
</dbReference>
<dbReference type="Pfam" id="PF13802">
    <property type="entry name" value="Gal_mutarotas_2"/>
    <property type="match status" value="1"/>
</dbReference>
<sequence>MTLFRAFITGRPAFAGSLLLLICSFAQAAELVRHQRLDNGVVLHRDDGVTVTVSALTTGSVEVLYRPADEQPLPSLAVPDKNRPEHAKIEISQAADGLNILLPGISVEVQAQPFKLTFAQDGRALIEEAAGGFFYQTVRGVQFALTADEKLYGGGQRVLGMDRRGSRMPLYNRASYGYSEGPVDQMYFGLPAVMSSRNYAILFDNAASGHLDMGHTSPNRLQFDAVGGRLSYIVVAAPALPQLVQQVVSLTGRQPLPPRWALGNFASRFGYRTEQETRDVVAMFNKQGIPLDAVVLDLYWFGPDIQGHMGNLDWDKNAFPTPQAMIRDFAEQDIHTVVITEPFVLTSSSQYQSAKTNQALAKGLDGNPHTFDFYFGNTGLVDVFNDKGRDWFWHYYRRLLDQGIAGWWGDLGEPEVHPYDALHSWDGTTVTADEIHNGFGHQWAKMVYERTLHAQPEQRPFVLMRSGFLGSQRYGMMPWTGDVSRTWGGFKAQVELALQMSVFGLAYTHSDLGGFAGGDTFNAQLYTRWLQAGTFFPVYRPHAHEGIPPEPVFHDDPTKQIVSRFIQLRYDMLPYNYSLSYTNSLTGMPLMRPMSFANSARFFEEGDQFLWGDAFLVKPITAPDLKHTTVALPAGTWFDFFSGKKYHSKSGSNVEHALTLETMPVYVKAGSFVPMQPGLMRTADYSAEHLAVHYWADASVSQAAYRMYEDQGQSPQSLAEKAYLTLDFSATHNPDKLRLNVSPKGSYAGLPDQRKLTWKIHGLTEKPTQIRQLADKKWHWEAKTGVLTVTQLISHATDSSLHIEL</sequence>
<dbReference type="SUPFAM" id="SSF51445">
    <property type="entry name" value="(Trans)glycosidases"/>
    <property type="match status" value="1"/>
</dbReference>
<feature type="signal peptide" evidence="3">
    <location>
        <begin position="1"/>
        <end position="28"/>
    </location>
</feature>
<proteinExistence type="inferred from homology"/>
<dbReference type="GO" id="GO:0005975">
    <property type="term" value="P:carbohydrate metabolic process"/>
    <property type="evidence" value="ECO:0007669"/>
    <property type="project" value="InterPro"/>
</dbReference>
<evidence type="ECO:0000259" key="5">
    <source>
        <dbReference type="Pfam" id="PF13802"/>
    </source>
</evidence>
<feature type="chain" id="PRO_5032739431" evidence="3">
    <location>
        <begin position="29"/>
        <end position="805"/>
    </location>
</feature>
<feature type="domain" description="Glycoside hydrolase family 31 TIM barrel" evidence="4">
    <location>
        <begin position="255"/>
        <end position="579"/>
    </location>
</feature>
<dbReference type="RefSeq" id="WP_195811891.1">
    <property type="nucleotide sequence ID" value="NZ_CP064795.1"/>
</dbReference>
<feature type="domain" description="Glycoside hydrolase family 31 N-terminal" evidence="5">
    <location>
        <begin position="50"/>
        <end position="212"/>
    </location>
</feature>
<dbReference type="InterPro" id="IPR033403">
    <property type="entry name" value="DUF5110"/>
</dbReference>
<name>A0A7S9HE08_9ALTE</name>
<keyword evidence="2" id="KW-0326">Glycosidase</keyword>
<dbReference type="PANTHER" id="PTHR43863">
    <property type="entry name" value="HYDROLASE, PUTATIVE (AFU_ORTHOLOGUE AFUA_1G03140)-RELATED"/>
    <property type="match status" value="1"/>
</dbReference>
<dbReference type="InterPro" id="IPR017853">
    <property type="entry name" value="GH"/>
</dbReference>
<dbReference type="SUPFAM" id="SSF74650">
    <property type="entry name" value="Galactose mutarotase-like"/>
    <property type="match status" value="1"/>
</dbReference>
<gene>
    <name evidence="8" type="ORF">IT774_06715</name>
</gene>
<keyword evidence="3" id="KW-0732">Signal</keyword>
<dbReference type="GO" id="GO:0004553">
    <property type="term" value="F:hydrolase activity, hydrolyzing O-glycosyl compounds"/>
    <property type="evidence" value="ECO:0007669"/>
    <property type="project" value="InterPro"/>
</dbReference>
<dbReference type="InterPro" id="IPR011013">
    <property type="entry name" value="Gal_mutarotase_sf_dom"/>
</dbReference>
<feature type="domain" description="Glycosyl hydrolase family 31 C-terminal" evidence="7">
    <location>
        <begin position="587"/>
        <end position="671"/>
    </location>
</feature>
<dbReference type="SUPFAM" id="SSF51011">
    <property type="entry name" value="Glycosyl hydrolase domain"/>
    <property type="match status" value="1"/>
</dbReference>